<evidence type="ECO:0000313" key="6">
    <source>
        <dbReference type="Proteomes" id="UP000030341"/>
    </source>
</evidence>
<feature type="signal peptide" evidence="4">
    <location>
        <begin position="1"/>
        <end position="20"/>
    </location>
</feature>
<evidence type="ECO:0000256" key="1">
    <source>
        <dbReference type="ARBA" id="ARBA00022574"/>
    </source>
</evidence>
<dbReference type="OrthoDB" id="6192037at2"/>
<evidence type="ECO:0000313" key="5">
    <source>
        <dbReference type="EMBL" id="AIY64446.1"/>
    </source>
</evidence>
<dbReference type="Gene3D" id="2.130.10.10">
    <property type="entry name" value="YVTN repeat-like/Quinoprotein amine dehydrogenase"/>
    <property type="match status" value="2"/>
</dbReference>
<dbReference type="PROSITE" id="PS00678">
    <property type="entry name" value="WD_REPEATS_1"/>
    <property type="match status" value="1"/>
</dbReference>
<keyword evidence="2" id="KW-0677">Repeat</keyword>
<dbReference type="STRING" id="1348114.OM33_04255"/>
<feature type="chain" id="PRO_5002026818" evidence="4">
    <location>
        <begin position="21"/>
        <end position="326"/>
    </location>
</feature>
<dbReference type="PANTHER" id="PTHR19879:SF9">
    <property type="entry name" value="TRANSCRIPTION INITIATION FACTOR TFIID SUBUNIT 5"/>
    <property type="match status" value="1"/>
</dbReference>
<dbReference type="InterPro" id="IPR015943">
    <property type="entry name" value="WD40/YVTN_repeat-like_dom_sf"/>
</dbReference>
<dbReference type="eggNOG" id="COG2319">
    <property type="taxonomic scope" value="Bacteria"/>
</dbReference>
<dbReference type="HOGENOM" id="CLU_073582_0_0_6"/>
<keyword evidence="1 3" id="KW-0853">WD repeat</keyword>
<dbReference type="PROSITE" id="PS51257">
    <property type="entry name" value="PROKAR_LIPOPROTEIN"/>
    <property type="match status" value="1"/>
</dbReference>
<gene>
    <name evidence="5" type="ORF">OM33_04255</name>
</gene>
<dbReference type="Pfam" id="PF00400">
    <property type="entry name" value="WD40"/>
    <property type="match status" value="2"/>
</dbReference>
<dbReference type="PROSITE" id="PS50082">
    <property type="entry name" value="WD_REPEATS_2"/>
    <property type="match status" value="2"/>
</dbReference>
<name>A0A0A7EEF3_9GAMM</name>
<reference evidence="5 6" key="1">
    <citation type="submission" date="2014-11" db="EMBL/GenBank/DDBJ databases">
        <title>Complete Genome Sequence of Pseudoalteromonas sp. Strain OCN003 Isolated from Kaneohe Bay, Oahu, Hawaii.</title>
        <authorList>
            <person name="Beurmann S."/>
            <person name="Videau P."/>
            <person name="Ushijima B."/>
            <person name="Smith A.M."/>
            <person name="Aeby G.S."/>
            <person name="Callahan S.M."/>
            <person name="Belcaid M."/>
        </authorList>
    </citation>
    <scope>NUCLEOTIDE SEQUENCE [LARGE SCALE GENOMIC DNA]</scope>
    <source>
        <strain evidence="5 6">OCN003</strain>
    </source>
</reference>
<dbReference type="SMART" id="SM00320">
    <property type="entry name" value="WD40"/>
    <property type="match status" value="7"/>
</dbReference>
<protein>
    <submittedName>
        <fullName evidence="5">Vegetatible incompatibility protein HET-E-1</fullName>
    </submittedName>
</protein>
<dbReference type="EMBL" id="CP009888">
    <property type="protein sequence ID" value="AIY64446.1"/>
    <property type="molecule type" value="Genomic_DNA"/>
</dbReference>
<dbReference type="PANTHER" id="PTHR19879">
    <property type="entry name" value="TRANSCRIPTION INITIATION FACTOR TFIID"/>
    <property type="match status" value="1"/>
</dbReference>
<dbReference type="InterPro" id="IPR011047">
    <property type="entry name" value="Quinoprotein_ADH-like_sf"/>
</dbReference>
<keyword evidence="6" id="KW-1185">Reference proteome</keyword>
<dbReference type="AlphaFoldDB" id="A0A0A7EEF3"/>
<evidence type="ECO:0000256" key="3">
    <source>
        <dbReference type="PROSITE-ProRule" id="PRU00221"/>
    </source>
</evidence>
<sequence>MKPYRLTLIIFMLFTLTACDKPNSLPNNAQEHAVQGSYAAALNNKGTLAIVSSINHGVSVWNLNDNALLYQWSHQQDTDNLVLAIDISDDDKFAVTADRTNFAVWSLESGENIGFWKIQESSIRDIAISNNGRYVLYGRGDGKVIHVDLNSGRRIEFLGHTEKVNAVDLSPNGFYALTGANDYTAYLWDTRSAQVIHRFTHPSRVTQVALDREGRKAFTADSQKQASIWNLQNGSQMANLQFNARQKVFSAVRFNSDTSLLATGSPARTIALWDTSNGKQLQTWRVAPRQGSRPKSAVVYDIAFSDNGNLISESSNGLSETWQMNK</sequence>
<feature type="repeat" description="WD" evidence="3">
    <location>
        <begin position="157"/>
        <end position="198"/>
    </location>
</feature>
<accession>A0A0A7EEF3</accession>
<dbReference type="KEGG" id="pseo:OM33_04255"/>
<dbReference type="RefSeq" id="WP_038639143.1">
    <property type="nucleotide sequence ID" value="NZ_CP009888.1"/>
</dbReference>
<dbReference type="SUPFAM" id="SSF50998">
    <property type="entry name" value="Quinoprotein alcohol dehydrogenase-like"/>
    <property type="match status" value="1"/>
</dbReference>
<organism evidence="5 6">
    <name type="scientific">Pseudoalteromonas piratica</name>
    <dbReference type="NCBI Taxonomy" id="1348114"/>
    <lineage>
        <taxon>Bacteria</taxon>
        <taxon>Pseudomonadati</taxon>
        <taxon>Pseudomonadota</taxon>
        <taxon>Gammaproteobacteria</taxon>
        <taxon>Alteromonadales</taxon>
        <taxon>Pseudoalteromonadaceae</taxon>
        <taxon>Pseudoalteromonas</taxon>
    </lineage>
</organism>
<dbReference type="InterPro" id="IPR001680">
    <property type="entry name" value="WD40_rpt"/>
</dbReference>
<evidence type="ECO:0000256" key="2">
    <source>
        <dbReference type="ARBA" id="ARBA00022737"/>
    </source>
</evidence>
<dbReference type="InterPro" id="IPR019775">
    <property type="entry name" value="WD40_repeat_CS"/>
</dbReference>
<keyword evidence="4" id="KW-0732">Signal</keyword>
<dbReference type="PROSITE" id="PS50294">
    <property type="entry name" value="WD_REPEATS_REGION"/>
    <property type="match status" value="1"/>
</dbReference>
<dbReference type="Proteomes" id="UP000030341">
    <property type="component" value="Chromosome 1"/>
</dbReference>
<evidence type="ECO:0000256" key="4">
    <source>
        <dbReference type="SAM" id="SignalP"/>
    </source>
</evidence>
<proteinExistence type="predicted"/>
<feature type="repeat" description="WD" evidence="3">
    <location>
        <begin position="242"/>
        <end position="283"/>
    </location>
</feature>